<evidence type="ECO:0000256" key="1">
    <source>
        <dbReference type="ARBA" id="ARBA00022490"/>
    </source>
</evidence>
<dbReference type="EMBL" id="AZIL01001060">
    <property type="protein sequence ID" value="EWM25081.1"/>
    <property type="molecule type" value="Genomic_DNA"/>
</dbReference>
<comment type="function">
    <text evidence="4">Catalytic subunit of the molybdopterin synthase complex, a complex that catalyzes the conversion of precursor Z into molybdopterin. Acts by mediating the incorporation of 2 sulfur atoms from thiocarboxylated MOCS2A into precursor Z to generate a dithiolene group.</text>
</comment>
<comment type="caution">
    <text evidence="5">The sequence shown here is derived from an EMBL/GenBank/DDBJ whole genome shotgun (WGS) entry which is preliminary data.</text>
</comment>
<comment type="subunit">
    <text evidence="4">Heterotetramer; composed of 2 small (MOCS2A) and 2 large (MOCS2B) subunits.</text>
</comment>
<feature type="binding site" evidence="4">
    <location>
        <begin position="161"/>
        <end position="163"/>
    </location>
    <ligand>
        <name>substrate</name>
    </ligand>
</feature>
<dbReference type="FunFam" id="3.90.1170.40:FF:000002">
    <property type="entry name" value="Molybdopterin synthase catalytic subunit"/>
    <property type="match status" value="1"/>
</dbReference>
<dbReference type="CDD" id="cd00756">
    <property type="entry name" value="MoaE"/>
    <property type="match status" value="1"/>
</dbReference>
<dbReference type="GO" id="GO:0006777">
    <property type="term" value="P:Mo-molybdopterin cofactor biosynthetic process"/>
    <property type="evidence" value="ECO:0007669"/>
    <property type="project" value="UniProtKB-UniRule"/>
</dbReference>
<dbReference type="OrthoDB" id="5531344at2759"/>
<gene>
    <name evidence="5" type="ORF">Naga_100098g7</name>
</gene>
<dbReference type="AlphaFoldDB" id="W7TWR3"/>
<dbReference type="Proteomes" id="UP000019335">
    <property type="component" value="Chromosome 12"/>
</dbReference>
<reference evidence="5 6" key="1">
    <citation type="journal article" date="2014" name="Mol. Plant">
        <title>Chromosome Scale Genome Assembly and Transcriptome Profiling of Nannochloropsis gaditana in Nitrogen Depletion.</title>
        <authorList>
            <person name="Corteggiani Carpinelli E."/>
            <person name="Telatin A."/>
            <person name="Vitulo N."/>
            <person name="Forcato C."/>
            <person name="D'Angelo M."/>
            <person name="Schiavon R."/>
            <person name="Vezzi A."/>
            <person name="Giacometti G.M."/>
            <person name="Morosinotto T."/>
            <person name="Valle G."/>
        </authorList>
    </citation>
    <scope>NUCLEOTIDE SEQUENCE [LARGE SCALE GENOMIC DNA]</scope>
    <source>
        <strain evidence="5 6">B-31</strain>
    </source>
</reference>
<evidence type="ECO:0000313" key="6">
    <source>
        <dbReference type="Proteomes" id="UP000019335"/>
    </source>
</evidence>
<dbReference type="InterPro" id="IPR028888">
    <property type="entry name" value="MOCS2B_euk"/>
</dbReference>
<dbReference type="GO" id="GO:0030366">
    <property type="term" value="F:molybdopterin synthase activity"/>
    <property type="evidence" value="ECO:0007669"/>
    <property type="project" value="UniProtKB-UniRule"/>
</dbReference>
<sequence length="208" mass="22905">MQRSRVRIGEQSSSQSCFFFTSLCLFPSRGTLLVEGIMTTYVRVTDSKLDLNTLIMKVEDTGAGAIATFLGVTRDNFQGKRVVRLDYEGYVPMAENVMHSIASEVRSRWEVLSIAMEHRIGVCPVGEPSVVIAISSAHRREALEAVAFAIDSIKGNVPIWKKEIYADGSYHRGPDGSSVECGGSPVVKSAWKKNVEWEGGDENISKRS</sequence>
<feature type="binding site" evidence="4">
    <location>
        <begin position="138"/>
        <end position="139"/>
    </location>
    <ligand>
        <name>substrate</name>
    </ligand>
</feature>
<dbReference type="Gene3D" id="3.90.1170.40">
    <property type="entry name" value="Molybdopterin biosynthesis MoaE subunit"/>
    <property type="match status" value="1"/>
</dbReference>
<dbReference type="GO" id="GO:1990140">
    <property type="term" value="C:molybdopterin synthase complex"/>
    <property type="evidence" value="ECO:0007669"/>
    <property type="project" value="UniProtKB-UniRule"/>
</dbReference>
<evidence type="ECO:0000256" key="4">
    <source>
        <dbReference type="HAMAP-Rule" id="MF_03052"/>
    </source>
</evidence>
<dbReference type="InterPro" id="IPR036563">
    <property type="entry name" value="MoaE_sf"/>
</dbReference>
<comment type="pathway">
    <text evidence="4">Cofactor biosynthesis; molybdopterin biosynthesis.</text>
</comment>
<dbReference type="EC" id="2.8.1.12" evidence="4"/>
<dbReference type="SUPFAM" id="SSF54690">
    <property type="entry name" value="Molybdopterin synthase subunit MoaE"/>
    <property type="match status" value="1"/>
</dbReference>
<dbReference type="InterPro" id="IPR003448">
    <property type="entry name" value="Mopterin_biosynth_MoaE"/>
</dbReference>
<keyword evidence="1 4" id="KW-0963">Cytoplasm</keyword>
<name>W7TWR3_9STRA</name>
<keyword evidence="6" id="KW-1185">Reference proteome</keyword>
<dbReference type="HAMAP" id="MF_03052">
    <property type="entry name" value="MOC2B"/>
    <property type="match status" value="1"/>
</dbReference>
<organism evidence="5 6">
    <name type="scientific">Nannochloropsis gaditana</name>
    <dbReference type="NCBI Taxonomy" id="72520"/>
    <lineage>
        <taxon>Eukaryota</taxon>
        <taxon>Sar</taxon>
        <taxon>Stramenopiles</taxon>
        <taxon>Ochrophyta</taxon>
        <taxon>Eustigmatophyceae</taxon>
        <taxon>Eustigmatales</taxon>
        <taxon>Monodopsidaceae</taxon>
        <taxon>Nannochloropsis</taxon>
    </lineage>
</organism>
<feature type="binding site" evidence="4">
    <location>
        <position position="154"/>
    </location>
    <ligand>
        <name>substrate</name>
    </ligand>
</feature>
<evidence type="ECO:0000313" key="5">
    <source>
        <dbReference type="EMBL" id="EWM25081.1"/>
    </source>
</evidence>
<evidence type="ECO:0000256" key="2">
    <source>
        <dbReference type="ARBA" id="ARBA00022679"/>
    </source>
</evidence>
<comment type="catalytic activity">
    <reaction evidence="4">
        <text>2 [molybdopterin-synthase sulfur-carrier protein]-C-terminal-Gly-aminoethanethioate + cyclic pyranopterin phosphate + H2O = molybdopterin + 2 [molybdopterin-synthase sulfur-carrier protein]-C-terminal Gly-Gly + 2 H(+)</text>
        <dbReference type="Rhea" id="RHEA:26333"/>
        <dbReference type="Rhea" id="RHEA-COMP:12202"/>
        <dbReference type="Rhea" id="RHEA-COMP:19907"/>
        <dbReference type="ChEBI" id="CHEBI:15377"/>
        <dbReference type="ChEBI" id="CHEBI:15378"/>
        <dbReference type="ChEBI" id="CHEBI:58698"/>
        <dbReference type="ChEBI" id="CHEBI:59648"/>
        <dbReference type="ChEBI" id="CHEBI:90778"/>
        <dbReference type="ChEBI" id="CHEBI:232372"/>
        <dbReference type="EC" id="2.8.1.12"/>
    </reaction>
</comment>
<evidence type="ECO:0000256" key="3">
    <source>
        <dbReference type="ARBA" id="ARBA00023150"/>
    </source>
</evidence>
<dbReference type="Pfam" id="PF02391">
    <property type="entry name" value="MoaE"/>
    <property type="match status" value="1"/>
</dbReference>
<keyword evidence="3 4" id="KW-0501">Molybdenum cofactor biosynthesis</keyword>
<protein>
    <recommendedName>
        <fullName evidence="4">Molybdopterin synthase catalytic subunit</fullName>
        <ecNumber evidence="4">2.8.1.12</ecNumber>
    </recommendedName>
    <alternativeName>
        <fullName evidence="4">Molybdenum cofactor synthesis protein 2 large subunit</fullName>
    </alternativeName>
    <alternativeName>
        <fullName evidence="4">Molybdenum cofactor synthesis protein 2B</fullName>
        <shortName evidence="4">MOCS2B</shortName>
    </alternativeName>
</protein>
<proteinExistence type="inferred from homology"/>
<dbReference type="PANTHER" id="PTHR23404">
    <property type="entry name" value="MOLYBDOPTERIN SYNTHASE RELATED"/>
    <property type="match status" value="1"/>
</dbReference>
<dbReference type="UniPathway" id="UPA00344"/>
<comment type="similarity">
    <text evidence="4">Belongs to the MoaE family. MOCS2B subfamily.</text>
</comment>
<accession>W7TWR3</accession>
<keyword evidence="2 4" id="KW-0808">Transferase</keyword>
<comment type="subcellular location">
    <subcellularLocation>
        <location evidence="4">Cytoplasm</location>
    </subcellularLocation>
</comment>